<evidence type="ECO:0000313" key="2">
    <source>
        <dbReference type="Proteomes" id="UP001365128"/>
    </source>
</evidence>
<evidence type="ECO:0000313" key="1">
    <source>
        <dbReference type="EMBL" id="KAK7541804.1"/>
    </source>
</evidence>
<name>A0ABR1M2Q9_9PEZI</name>
<keyword evidence="2" id="KW-1185">Reference proteome</keyword>
<dbReference type="EMBL" id="JBBPDW010000023">
    <property type="protein sequence ID" value="KAK7541804.1"/>
    <property type="molecule type" value="Genomic_DNA"/>
</dbReference>
<proteinExistence type="predicted"/>
<dbReference type="Proteomes" id="UP001365128">
    <property type="component" value="Unassembled WGS sequence"/>
</dbReference>
<sequence length="241" mass="26810">MHADRPDAMDAAARAREQCSEAFCCVARGAHKICRASWLSLCVQRENTNTQHHIKSCAAALTLFEKADACSLYPPVCRLYIPWQSTKTVNTLAEPTGLNTTPCSKKTVAWIKLVYANEPSPAYNRIFPQPVYTSHTLIISLCRQNVRRSKSAPPRPVRRGSRAGHALGLPLSDGVDCVCLSVCPFVIHTYPEKVKIRPNSTLPFGTTRKLPVSALNKLHRRGQEASFALTHHHRGKPHCFF</sequence>
<reference evidence="1 2" key="1">
    <citation type="submission" date="2024-04" db="EMBL/GenBank/DDBJ databases">
        <title>Phyllosticta paracitricarpa is synonymous to the EU quarantine fungus P. citricarpa based on phylogenomic analyses.</title>
        <authorList>
            <consortium name="Lawrence Berkeley National Laboratory"/>
            <person name="Van Ingen-Buijs V.A."/>
            <person name="Van Westerhoven A.C."/>
            <person name="Haridas S."/>
            <person name="Skiadas P."/>
            <person name="Martin F."/>
            <person name="Groenewald J.Z."/>
            <person name="Crous P.W."/>
            <person name="Seidl M.F."/>
        </authorList>
    </citation>
    <scope>NUCLEOTIDE SEQUENCE [LARGE SCALE GENOMIC DNA]</scope>
    <source>
        <strain evidence="1 2">CBS 122670</strain>
    </source>
</reference>
<gene>
    <name evidence="1" type="ORF">IWX46DRAFT_174269</name>
</gene>
<accession>A0ABR1M2Q9</accession>
<protein>
    <submittedName>
        <fullName evidence="1">Uncharacterized protein</fullName>
    </submittedName>
</protein>
<comment type="caution">
    <text evidence="1">The sequence shown here is derived from an EMBL/GenBank/DDBJ whole genome shotgun (WGS) entry which is preliminary data.</text>
</comment>
<organism evidence="1 2">
    <name type="scientific">Phyllosticta citricarpa</name>
    <dbReference type="NCBI Taxonomy" id="55181"/>
    <lineage>
        <taxon>Eukaryota</taxon>
        <taxon>Fungi</taxon>
        <taxon>Dikarya</taxon>
        <taxon>Ascomycota</taxon>
        <taxon>Pezizomycotina</taxon>
        <taxon>Dothideomycetes</taxon>
        <taxon>Dothideomycetes incertae sedis</taxon>
        <taxon>Botryosphaeriales</taxon>
        <taxon>Phyllostictaceae</taxon>
        <taxon>Phyllosticta</taxon>
    </lineage>
</organism>